<proteinExistence type="predicted"/>
<dbReference type="RefSeq" id="XP_019760605.1">
    <property type="nucleotide sequence ID" value="XM_019905046.2"/>
</dbReference>
<evidence type="ECO:0000256" key="2">
    <source>
        <dbReference type="SAM" id="SignalP"/>
    </source>
</evidence>
<dbReference type="PANTHER" id="PTHR37687:SF1">
    <property type="entry name" value="AGAP006772-PA"/>
    <property type="match status" value="1"/>
</dbReference>
<evidence type="ECO:0000256" key="1">
    <source>
        <dbReference type="SAM" id="MobiDB-lite"/>
    </source>
</evidence>
<dbReference type="Proteomes" id="UP000019118">
    <property type="component" value="Unassembled WGS sequence"/>
</dbReference>
<feature type="region of interest" description="Disordered" evidence="1">
    <location>
        <begin position="226"/>
        <end position="297"/>
    </location>
</feature>
<evidence type="ECO:0000313" key="3">
    <source>
        <dbReference type="EnsemblMetazoa" id="XP_019760605.1"/>
    </source>
</evidence>
<keyword evidence="2" id="KW-0732">Signal</keyword>
<feature type="compositionally biased region" description="Basic and acidic residues" evidence="1">
    <location>
        <begin position="226"/>
        <end position="267"/>
    </location>
</feature>
<feature type="region of interest" description="Disordered" evidence="1">
    <location>
        <begin position="373"/>
        <end position="395"/>
    </location>
</feature>
<accession>A0AAR5PHS7</accession>
<sequence>MTESCVLLLLVGILALSDGIFGDSDLQSALDALDRRQREIVEYEKQQQYGFTPYEQVDELTFLKNAADGNAYGKDYVDDDDYETYNKRLTSSFRERQGYREKQIEEFVRNLYNNLESNGMPGGFNKNDLRALWDRYYGNGLSDENPAMSKRYYPIYEMPNVDLRKGGRYVDNSEEPLLSIHHHVPRLSEPDHKTSYLRNRYPHESSYNPALNMYGVNKRLIVEKRSNTHIKNEKRSVKKQTDPQVEKDLRSIFGSDEKTHADTDKLRKQVSTPKPQAANNVGTPAPRKIEKKDRAKMDVSKDVDINKEVFAPVAPQIGKPLQLKKKSIDWSDYFGLDRRKKSEPNNGLDKEWLMERYHKAIAITAKKRNANLPLQSFRSHEENSLSKDDSQDKEAQNIDEMGRKLEKLEDDIIGKALKYTGAHQGDSDPKQIQQIKDNIISRLAQAYNIEKMRNALEEYKIEIEKALREVEKSTPDEKLISEYTSEDKRVSVPRKEAISDSKDTVDADNNIKCTTSEDCHEQNYKMPSDIIDSHFAILECPVIQRACNDVASLIGYYGHVFESACHIHQMCLLCSQNSWFSPTRQCNTLFLTKAFELCDGKEECKKEARRSVRYLLDINKSLQAQTALTDECELQCPDTDM</sequence>
<keyword evidence="4" id="KW-1185">Reference proteome</keyword>
<dbReference type="PANTHER" id="PTHR37687">
    <property type="entry name" value="AGAP006772-PA"/>
    <property type="match status" value="1"/>
</dbReference>
<dbReference type="InterPro" id="IPR038875">
    <property type="entry name" value="PLA2_conodipine-like"/>
</dbReference>
<feature type="compositionally biased region" description="Basic and acidic residues" evidence="1">
    <location>
        <begin position="287"/>
        <end position="297"/>
    </location>
</feature>
<dbReference type="EnsemblMetazoa" id="XM_019905046.1">
    <property type="protein sequence ID" value="XP_019760605.1"/>
    <property type="gene ID" value="LOC109538012"/>
</dbReference>
<feature type="chain" id="PRO_5043389397" evidence="2">
    <location>
        <begin position="23"/>
        <end position="641"/>
    </location>
</feature>
<protein>
    <submittedName>
        <fullName evidence="3">Uncharacterized protein</fullName>
    </submittedName>
</protein>
<dbReference type="GeneID" id="109538012"/>
<organism evidence="3 4">
    <name type="scientific">Dendroctonus ponderosae</name>
    <name type="common">Mountain pine beetle</name>
    <dbReference type="NCBI Taxonomy" id="77166"/>
    <lineage>
        <taxon>Eukaryota</taxon>
        <taxon>Metazoa</taxon>
        <taxon>Ecdysozoa</taxon>
        <taxon>Arthropoda</taxon>
        <taxon>Hexapoda</taxon>
        <taxon>Insecta</taxon>
        <taxon>Pterygota</taxon>
        <taxon>Neoptera</taxon>
        <taxon>Endopterygota</taxon>
        <taxon>Coleoptera</taxon>
        <taxon>Polyphaga</taxon>
        <taxon>Cucujiformia</taxon>
        <taxon>Curculionidae</taxon>
        <taxon>Scolytinae</taxon>
        <taxon>Dendroctonus</taxon>
    </lineage>
</organism>
<dbReference type="AlphaFoldDB" id="A0AAR5PHS7"/>
<feature type="compositionally biased region" description="Polar residues" evidence="1">
    <location>
        <begin position="269"/>
        <end position="282"/>
    </location>
</feature>
<reference evidence="4" key="1">
    <citation type="journal article" date="2013" name="Genome Biol.">
        <title>Draft genome of the mountain pine beetle, Dendroctonus ponderosae Hopkins, a major forest pest.</title>
        <authorList>
            <person name="Keeling C.I."/>
            <person name="Yuen M.M."/>
            <person name="Liao N.Y."/>
            <person name="Docking T.R."/>
            <person name="Chan S.K."/>
            <person name="Taylor G.A."/>
            <person name="Palmquist D.L."/>
            <person name="Jackman S.D."/>
            <person name="Nguyen A."/>
            <person name="Li M."/>
            <person name="Henderson H."/>
            <person name="Janes J.K."/>
            <person name="Zhao Y."/>
            <person name="Pandoh P."/>
            <person name="Moore R."/>
            <person name="Sperling F.A."/>
            <person name="Huber D.P."/>
            <person name="Birol I."/>
            <person name="Jones S.J."/>
            <person name="Bohlmann J."/>
        </authorList>
    </citation>
    <scope>NUCLEOTIDE SEQUENCE</scope>
</reference>
<feature type="compositionally biased region" description="Basic and acidic residues" evidence="1">
    <location>
        <begin position="378"/>
        <end position="395"/>
    </location>
</feature>
<feature type="signal peptide" evidence="2">
    <location>
        <begin position="1"/>
        <end position="22"/>
    </location>
</feature>
<dbReference type="KEGG" id="dpa:109538012"/>
<reference evidence="3" key="2">
    <citation type="submission" date="2024-08" db="UniProtKB">
        <authorList>
            <consortium name="EnsemblMetazoa"/>
        </authorList>
    </citation>
    <scope>IDENTIFICATION</scope>
</reference>
<evidence type="ECO:0000313" key="4">
    <source>
        <dbReference type="Proteomes" id="UP000019118"/>
    </source>
</evidence>
<name>A0AAR5PHS7_DENPD</name>